<sequence length="510" mass="57062">MEEHPTNDVQIRYFVACPRSGSTLLMRIFAESPGCGIITSRLMLTKAAAVGAPPRPDYSILQNPTNHEVVQRASGDGKRILICKGELGSDTKKGECSYPLLPAPSEYAAVRPVLLMRDPIRVFDSWKKMGWTDVQSLIDVLNNLFRMLKQAEPGIISCLLYEQLAQQPRREIERVCSHWGIPFSDAMLNFTVPFGSSFLYMDPAEQATDCKHQPPELFSTAKINSTIVENVPYHGLVTNDEKAIIEENIGGLYLACWRDHAVELGDILAEKLWIGFDLDDTLHEFRRASSAASNKVLEAMHERYSISFAVLKSQYSEVLQTSTSNAFSDGKSSSEYRRDRFLAVTSHFSLPLEHGDPFLTQLLNLYETTLKQSLELKSGALNLLRAIKHLGKKVVIITEGPQDAQEWTAENLGISPYVDFLATTNHFKVSKTDGLFAKVLGTLGITPSEIAYVGDNEHRDIIPAVAAGVFSFYFAEGLNCNLERYPPRINTLNKLEHILSRHIKRIQQEA</sequence>
<name>A0A439DB07_9PEZI</name>
<dbReference type="InterPro" id="IPR027417">
    <property type="entry name" value="P-loop_NTPase"/>
</dbReference>
<gene>
    <name evidence="4" type="ORF">EKO27_g3511</name>
</gene>
<dbReference type="InterPro" id="IPR036412">
    <property type="entry name" value="HAD-like_sf"/>
</dbReference>
<keyword evidence="2" id="KW-0378">Hydrolase</keyword>
<keyword evidence="1" id="KW-0479">Metal-binding</keyword>
<evidence type="ECO:0000256" key="3">
    <source>
        <dbReference type="ARBA" id="ARBA00022842"/>
    </source>
</evidence>
<dbReference type="CDD" id="cd01427">
    <property type="entry name" value="HAD_like"/>
    <property type="match status" value="1"/>
</dbReference>
<keyword evidence="5" id="KW-1185">Reference proteome</keyword>
<dbReference type="Gene3D" id="1.10.150.240">
    <property type="entry name" value="Putative phosphatase, domain 2"/>
    <property type="match status" value="1"/>
</dbReference>
<dbReference type="SFLD" id="SFLDG01129">
    <property type="entry name" value="C1.5:_HAD__Beta-PGM__Phosphata"/>
    <property type="match status" value="1"/>
</dbReference>
<organism evidence="4 5">
    <name type="scientific">Xylaria grammica</name>
    <dbReference type="NCBI Taxonomy" id="363999"/>
    <lineage>
        <taxon>Eukaryota</taxon>
        <taxon>Fungi</taxon>
        <taxon>Dikarya</taxon>
        <taxon>Ascomycota</taxon>
        <taxon>Pezizomycotina</taxon>
        <taxon>Sordariomycetes</taxon>
        <taxon>Xylariomycetidae</taxon>
        <taxon>Xylariales</taxon>
        <taxon>Xylariaceae</taxon>
        <taxon>Xylaria</taxon>
    </lineage>
</organism>
<evidence type="ECO:0000256" key="2">
    <source>
        <dbReference type="ARBA" id="ARBA00022801"/>
    </source>
</evidence>
<dbReference type="InterPro" id="IPR051400">
    <property type="entry name" value="HAD-like_hydrolase"/>
</dbReference>
<dbReference type="EMBL" id="RYZI01000075">
    <property type="protein sequence ID" value="RWA11597.1"/>
    <property type="molecule type" value="Genomic_DNA"/>
</dbReference>
<dbReference type="GO" id="GO:0046872">
    <property type="term" value="F:metal ion binding"/>
    <property type="evidence" value="ECO:0007669"/>
    <property type="project" value="UniProtKB-KW"/>
</dbReference>
<dbReference type="Gene3D" id="3.40.50.1000">
    <property type="entry name" value="HAD superfamily/HAD-like"/>
    <property type="match status" value="1"/>
</dbReference>
<dbReference type="SFLD" id="SFLDS00003">
    <property type="entry name" value="Haloacid_Dehalogenase"/>
    <property type="match status" value="1"/>
</dbReference>
<dbReference type="InterPro" id="IPR023198">
    <property type="entry name" value="PGP-like_dom2"/>
</dbReference>
<dbReference type="Proteomes" id="UP000286045">
    <property type="component" value="Unassembled WGS sequence"/>
</dbReference>
<dbReference type="GO" id="GO:0016791">
    <property type="term" value="F:phosphatase activity"/>
    <property type="evidence" value="ECO:0007669"/>
    <property type="project" value="TreeGrafter"/>
</dbReference>
<dbReference type="Pfam" id="PF00702">
    <property type="entry name" value="Hydrolase"/>
    <property type="match status" value="1"/>
</dbReference>
<dbReference type="AlphaFoldDB" id="A0A439DB07"/>
<dbReference type="STRING" id="363999.A0A439DB07"/>
<evidence type="ECO:0000256" key="1">
    <source>
        <dbReference type="ARBA" id="ARBA00022723"/>
    </source>
</evidence>
<evidence type="ECO:0000313" key="5">
    <source>
        <dbReference type="Proteomes" id="UP000286045"/>
    </source>
</evidence>
<dbReference type="Gene3D" id="3.40.50.300">
    <property type="entry name" value="P-loop containing nucleotide triphosphate hydrolases"/>
    <property type="match status" value="1"/>
</dbReference>
<dbReference type="SUPFAM" id="SSF52540">
    <property type="entry name" value="P-loop containing nucleoside triphosphate hydrolases"/>
    <property type="match status" value="1"/>
</dbReference>
<dbReference type="PANTHER" id="PTHR46470">
    <property type="entry name" value="N-ACYLNEURAMINATE-9-PHOSPHATASE"/>
    <property type="match status" value="1"/>
</dbReference>
<reference evidence="4 5" key="1">
    <citation type="submission" date="2018-12" db="EMBL/GenBank/DDBJ databases">
        <title>Draft genome sequence of Xylaria grammica IHI A82.</title>
        <authorList>
            <person name="Buettner E."/>
            <person name="Kellner H."/>
        </authorList>
    </citation>
    <scope>NUCLEOTIDE SEQUENCE [LARGE SCALE GENOMIC DNA]</scope>
    <source>
        <strain evidence="4 5">IHI A82</strain>
    </source>
</reference>
<dbReference type="SUPFAM" id="SSF56784">
    <property type="entry name" value="HAD-like"/>
    <property type="match status" value="1"/>
</dbReference>
<keyword evidence="3" id="KW-0460">Magnesium</keyword>
<dbReference type="InterPro" id="IPR023214">
    <property type="entry name" value="HAD_sf"/>
</dbReference>
<comment type="caution">
    <text evidence="4">The sequence shown here is derived from an EMBL/GenBank/DDBJ whole genome shotgun (WGS) entry which is preliminary data.</text>
</comment>
<evidence type="ECO:0000313" key="4">
    <source>
        <dbReference type="EMBL" id="RWA11597.1"/>
    </source>
</evidence>
<proteinExistence type="predicted"/>
<accession>A0A439DB07</accession>
<dbReference type="PANTHER" id="PTHR46470:SF2">
    <property type="entry name" value="GLYCERALDEHYDE 3-PHOSPHATE PHOSPHATASE"/>
    <property type="match status" value="1"/>
</dbReference>
<protein>
    <submittedName>
        <fullName evidence="4">Uncharacterized protein</fullName>
    </submittedName>
</protein>